<keyword evidence="6" id="KW-1185">Reference proteome</keyword>
<evidence type="ECO:0000313" key="5">
    <source>
        <dbReference type="EMBL" id="ATZ51297.1"/>
    </source>
</evidence>
<reference evidence="5 6" key="3">
    <citation type="journal article" date="2017" name="Mol. Plant Pathol.">
        <title>A gapless genome sequence of the fungus Botrytis cinerea.</title>
        <authorList>
            <person name="Van Kan J.A."/>
            <person name="Stassen J.H."/>
            <person name="Mosbach A."/>
            <person name="Van Der Lee T.A."/>
            <person name="Faino L."/>
            <person name="Farmer A.D."/>
            <person name="Papasotiriou D.G."/>
            <person name="Zhou S."/>
            <person name="Seidl M.F."/>
            <person name="Cottam E."/>
            <person name="Edel D."/>
            <person name="Hahn M."/>
            <person name="Schwartz D.C."/>
            <person name="Dietrich R.A."/>
            <person name="Widdison S."/>
            <person name="Scalliet G."/>
        </authorList>
    </citation>
    <scope>NUCLEOTIDE SEQUENCE [LARGE SCALE GENOMIC DNA]</scope>
    <source>
        <strain evidence="5 6">B05.10</strain>
    </source>
</reference>
<gene>
    <name evidence="5" type="ORF">BCIN_06g07110</name>
</gene>
<dbReference type="PANTHER" id="PTHR28620">
    <property type="entry name" value="CENTROMERE PROTEIN V"/>
    <property type="match status" value="1"/>
</dbReference>
<dbReference type="AlphaFoldDB" id="A0A384JLP7"/>
<sequence>MSEITPELKTYHGNCHCGAFKFTIKMPEITTVTQCNCSICFKKGYRWVFPGEGCFEITKGEGALKDYHFGQRTMAHRFCPTCGSNIQGFRYNTPAGRDIGINVNSLQDVDQWSLKVNKYDGLDREPQYVALTYTAELPPAKFENETLYTGGCHCGAVTIAFKTQAPLPKRHEHIQDCNCSICCRLGITICYPKRDQVSVSGISNLTEYSFGQAYNIFRFCSTCGITVDVEKDMNAVSKSPKTWESLTPAQRERWPTIHSINLRCFEGIEWDDISIYKANTRAIDPQYVVPE</sequence>
<reference evidence="5 6" key="1">
    <citation type="journal article" date="2011" name="PLoS Genet.">
        <title>Genomic analysis of the necrotrophic fungal pathogens Sclerotinia sclerotiorum and Botrytis cinerea.</title>
        <authorList>
            <person name="Amselem J."/>
            <person name="Cuomo C.A."/>
            <person name="van Kan J.A."/>
            <person name="Viaud M."/>
            <person name="Benito E.P."/>
            <person name="Couloux A."/>
            <person name="Coutinho P.M."/>
            <person name="de Vries R.P."/>
            <person name="Dyer P.S."/>
            <person name="Fillinger S."/>
            <person name="Fournier E."/>
            <person name="Gout L."/>
            <person name="Hahn M."/>
            <person name="Kohn L."/>
            <person name="Lapalu N."/>
            <person name="Plummer K.M."/>
            <person name="Pradier J.M."/>
            <person name="Quevillon E."/>
            <person name="Sharon A."/>
            <person name="Simon A."/>
            <person name="ten Have A."/>
            <person name="Tudzynski B."/>
            <person name="Tudzynski P."/>
            <person name="Wincker P."/>
            <person name="Andrew M."/>
            <person name="Anthouard V."/>
            <person name="Beever R.E."/>
            <person name="Beffa R."/>
            <person name="Benoit I."/>
            <person name="Bouzid O."/>
            <person name="Brault B."/>
            <person name="Chen Z."/>
            <person name="Choquer M."/>
            <person name="Collemare J."/>
            <person name="Cotton P."/>
            <person name="Danchin E.G."/>
            <person name="Da Silva C."/>
            <person name="Gautier A."/>
            <person name="Giraud C."/>
            <person name="Giraud T."/>
            <person name="Gonzalez C."/>
            <person name="Grossetete S."/>
            <person name="Guldener U."/>
            <person name="Henrissat B."/>
            <person name="Howlett B.J."/>
            <person name="Kodira C."/>
            <person name="Kretschmer M."/>
            <person name="Lappartient A."/>
            <person name="Leroch M."/>
            <person name="Levis C."/>
            <person name="Mauceli E."/>
            <person name="Neuveglise C."/>
            <person name="Oeser B."/>
            <person name="Pearson M."/>
            <person name="Poulain J."/>
            <person name="Poussereau N."/>
            <person name="Quesneville H."/>
            <person name="Rascle C."/>
            <person name="Schumacher J."/>
            <person name="Segurens B."/>
            <person name="Sexton A."/>
            <person name="Silva E."/>
            <person name="Sirven C."/>
            <person name="Soanes D.M."/>
            <person name="Talbot N.J."/>
            <person name="Templeton M."/>
            <person name="Yandava C."/>
            <person name="Yarden O."/>
            <person name="Zeng Q."/>
            <person name="Rollins J.A."/>
            <person name="Lebrun M.H."/>
            <person name="Dickman M."/>
        </authorList>
    </citation>
    <scope>NUCLEOTIDE SEQUENCE [LARGE SCALE GENOMIC DNA]</scope>
    <source>
        <strain evidence="5 6">B05.10</strain>
    </source>
</reference>
<dbReference type="GeneID" id="5427237"/>
<proteinExistence type="inferred from homology"/>
<dbReference type="InterPro" id="IPR052355">
    <property type="entry name" value="CENP-V-like"/>
</dbReference>
<dbReference type="Proteomes" id="UP000001798">
    <property type="component" value="Chromosome 6"/>
</dbReference>
<feature type="domain" description="CENP-V/GFA" evidence="4">
    <location>
        <begin position="148"/>
        <end position="271"/>
    </location>
</feature>
<dbReference type="GO" id="GO:0046872">
    <property type="term" value="F:metal ion binding"/>
    <property type="evidence" value="ECO:0007669"/>
    <property type="project" value="UniProtKB-KW"/>
</dbReference>
<evidence type="ECO:0000256" key="3">
    <source>
        <dbReference type="ARBA" id="ARBA00022833"/>
    </source>
</evidence>
<dbReference type="PROSITE" id="PS51891">
    <property type="entry name" value="CENP_V_GFA"/>
    <property type="match status" value="2"/>
</dbReference>
<feature type="domain" description="CENP-V/GFA" evidence="4">
    <location>
        <begin position="11"/>
        <end position="120"/>
    </location>
</feature>
<accession>A0A384JLP7</accession>
<dbReference type="Gene3D" id="2.170.150.70">
    <property type="match status" value="2"/>
</dbReference>
<evidence type="ECO:0000256" key="1">
    <source>
        <dbReference type="ARBA" id="ARBA00005495"/>
    </source>
</evidence>
<dbReference type="InterPro" id="IPR011057">
    <property type="entry name" value="Mss4-like_sf"/>
</dbReference>
<evidence type="ECO:0000259" key="4">
    <source>
        <dbReference type="PROSITE" id="PS51891"/>
    </source>
</evidence>
<dbReference type="EMBL" id="CP009810">
    <property type="protein sequence ID" value="ATZ51297.1"/>
    <property type="molecule type" value="Genomic_DNA"/>
</dbReference>
<organism evidence="5 6">
    <name type="scientific">Botryotinia fuckeliana (strain B05.10)</name>
    <name type="common">Noble rot fungus</name>
    <name type="synonym">Botrytis cinerea</name>
    <dbReference type="NCBI Taxonomy" id="332648"/>
    <lineage>
        <taxon>Eukaryota</taxon>
        <taxon>Fungi</taxon>
        <taxon>Dikarya</taxon>
        <taxon>Ascomycota</taxon>
        <taxon>Pezizomycotina</taxon>
        <taxon>Leotiomycetes</taxon>
        <taxon>Helotiales</taxon>
        <taxon>Sclerotiniaceae</taxon>
        <taxon>Botrytis</taxon>
    </lineage>
</organism>
<keyword evidence="2" id="KW-0479">Metal-binding</keyword>
<evidence type="ECO:0000256" key="2">
    <source>
        <dbReference type="ARBA" id="ARBA00022723"/>
    </source>
</evidence>
<dbReference type="KEGG" id="bfu:BCIN_06g07110"/>
<dbReference type="Pfam" id="PF04828">
    <property type="entry name" value="GFA"/>
    <property type="match status" value="2"/>
</dbReference>
<dbReference type="GO" id="GO:0016846">
    <property type="term" value="F:carbon-sulfur lyase activity"/>
    <property type="evidence" value="ECO:0007669"/>
    <property type="project" value="InterPro"/>
</dbReference>
<keyword evidence="3" id="KW-0862">Zinc</keyword>
<evidence type="ECO:0000313" key="6">
    <source>
        <dbReference type="Proteomes" id="UP000001798"/>
    </source>
</evidence>
<dbReference type="InterPro" id="IPR006913">
    <property type="entry name" value="CENP-V/GFA"/>
</dbReference>
<name>A0A384JLP7_BOTFB</name>
<protein>
    <recommendedName>
        <fullName evidence="4">CENP-V/GFA domain-containing protein</fullName>
    </recommendedName>
</protein>
<dbReference type="OrthoDB" id="2993351at2759"/>
<dbReference type="SUPFAM" id="SSF51316">
    <property type="entry name" value="Mss4-like"/>
    <property type="match status" value="2"/>
</dbReference>
<comment type="similarity">
    <text evidence="1">Belongs to the Gfa family.</text>
</comment>
<dbReference type="PANTHER" id="PTHR28620:SF1">
    <property type="entry name" value="CENP-V_GFA DOMAIN-CONTAINING PROTEIN"/>
    <property type="match status" value="1"/>
</dbReference>
<dbReference type="RefSeq" id="XP_024549505.1">
    <property type="nucleotide sequence ID" value="XM_024693719.1"/>
</dbReference>
<dbReference type="VEuPathDB" id="FungiDB:Bcin06g07110"/>
<reference evidence="5 6" key="2">
    <citation type="journal article" date="2012" name="Eukaryot. Cell">
        <title>Genome update of Botrytis cinerea strains B05.10 and T4.</title>
        <authorList>
            <person name="Staats M."/>
            <person name="van Kan J.A."/>
        </authorList>
    </citation>
    <scope>NUCLEOTIDE SEQUENCE [LARGE SCALE GENOMIC DNA]</scope>
    <source>
        <strain evidence="5 6">B05.10</strain>
    </source>
</reference>